<keyword evidence="1" id="KW-0472">Membrane</keyword>
<evidence type="ECO:0000256" key="1">
    <source>
        <dbReference type="SAM" id="Phobius"/>
    </source>
</evidence>
<accession>A0A8J4AKI6</accession>
<proteinExistence type="predicted"/>
<organism evidence="2 3">
    <name type="scientific">Actinocatenispora comari</name>
    <dbReference type="NCBI Taxonomy" id="2807577"/>
    <lineage>
        <taxon>Bacteria</taxon>
        <taxon>Bacillati</taxon>
        <taxon>Actinomycetota</taxon>
        <taxon>Actinomycetes</taxon>
        <taxon>Micromonosporales</taxon>
        <taxon>Micromonosporaceae</taxon>
        <taxon>Actinocatenispora</taxon>
    </lineage>
</organism>
<keyword evidence="3" id="KW-1185">Reference proteome</keyword>
<feature type="transmembrane region" description="Helical" evidence="1">
    <location>
        <begin position="46"/>
        <end position="64"/>
    </location>
</feature>
<name>A0A8J4AKI6_9ACTN</name>
<sequence>MRSGPNGYGSGMQTLNVVLLIASVLFLVLGGISYSHRRTRKVRWEWLGIACLVATMLVSKLAALF</sequence>
<dbReference type="EMBL" id="BOPO01000128">
    <property type="protein sequence ID" value="GIL31037.1"/>
    <property type="molecule type" value="Genomic_DNA"/>
</dbReference>
<protein>
    <submittedName>
        <fullName evidence="2">Uncharacterized protein</fullName>
    </submittedName>
</protein>
<evidence type="ECO:0000313" key="3">
    <source>
        <dbReference type="Proteomes" id="UP000614996"/>
    </source>
</evidence>
<dbReference type="AlphaFoldDB" id="A0A8J4AKI6"/>
<keyword evidence="1" id="KW-0812">Transmembrane</keyword>
<comment type="caution">
    <text evidence="2">The sequence shown here is derived from an EMBL/GenBank/DDBJ whole genome shotgun (WGS) entry which is preliminary data.</text>
</comment>
<keyword evidence="1" id="KW-1133">Transmembrane helix</keyword>
<dbReference type="Proteomes" id="UP000614996">
    <property type="component" value="Unassembled WGS sequence"/>
</dbReference>
<reference evidence="3" key="1">
    <citation type="journal article" date="2021" name="Int. J. Syst. Evol. Microbiol.">
        <title>Actinocatenispora comari sp. nov., an endophytic actinomycete isolated from aerial parts of Comarum salesowianum.</title>
        <authorList>
            <person name="Oyunbileg N."/>
            <person name="Iizaka Y."/>
            <person name="Hamada M."/>
            <person name="Davaapurev B.O."/>
            <person name="Fukumoto A."/>
            <person name="Tsetseg B."/>
            <person name="Kato F."/>
            <person name="Tamura T."/>
            <person name="Batkhuu J."/>
            <person name="Anzai Y."/>
        </authorList>
    </citation>
    <scope>NUCLEOTIDE SEQUENCE [LARGE SCALE GENOMIC DNA]</scope>
    <source>
        <strain evidence="3">NUM-2625</strain>
    </source>
</reference>
<evidence type="ECO:0000313" key="2">
    <source>
        <dbReference type="EMBL" id="GIL31037.1"/>
    </source>
</evidence>
<gene>
    <name evidence="2" type="ORF">NUM_62910</name>
</gene>
<feature type="transmembrane region" description="Helical" evidence="1">
    <location>
        <begin position="12"/>
        <end position="34"/>
    </location>
</feature>